<dbReference type="GO" id="GO:0016746">
    <property type="term" value="F:acyltransferase activity"/>
    <property type="evidence" value="ECO:0007669"/>
    <property type="project" value="UniProtKB-KW"/>
</dbReference>
<keyword evidence="2" id="KW-0012">Acyltransferase</keyword>
<dbReference type="PROSITE" id="PS51186">
    <property type="entry name" value="GNAT"/>
    <property type="match status" value="1"/>
</dbReference>
<evidence type="ECO:0000313" key="2">
    <source>
        <dbReference type="EMBL" id="MFC3147890.1"/>
    </source>
</evidence>
<feature type="domain" description="N-acetyltransferase" evidence="1">
    <location>
        <begin position="3"/>
        <end position="160"/>
    </location>
</feature>
<reference evidence="3" key="1">
    <citation type="journal article" date="2019" name="Int. J. Syst. Evol. Microbiol.">
        <title>The Global Catalogue of Microorganisms (GCM) 10K type strain sequencing project: providing services to taxonomists for standard genome sequencing and annotation.</title>
        <authorList>
            <consortium name="The Broad Institute Genomics Platform"/>
            <consortium name="The Broad Institute Genome Sequencing Center for Infectious Disease"/>
            <person name="Wu L."/>
            <person name="Ma J."/>
        </authorList>
    </citation>
    <scope>NUCLEOTIDE SEQUENCE [LARGE SCALE GENOMIC DNA]</scope>
    <source>
        <strain evidence="3">KCTC 52168</strain>
    </source>
</reference>
<proteinExistence type="predicted"/>
<dbReference type="Gene3D" id="3.40.630.30">
    <property type="match status" value="1"/>
</dbReference>
<evidence type="ECO:0000259" key="1">
    <source>
        <dbReference type="PROSITE" id="PS51186"/>
    </source>
</evidence>
<gene>
    <name evidence="2" type="ORF">ACFOEN_09570</name>
</gene>
<dbReference type="CDD" id="cd04301">
    <property type="entry name" value="NAT_SF"/>
    <property type="match status" value="1"/>
</dbReference>
<comment type="caution">
    <text evidence="2">The sequence shown here is derived from an EMBL/GenBank/DDBJ whole genome shotgun (WGS) entry which is preliminary data.</text>
</comment>
<accession>A0ABV7H6Y0</accession>
<dbReference type="InterPro" id="IPR000182">
    <property type="entry name" value="GNAT_dom"/>
</dbReference>
<dbReference type="EMBL" id="JBHRTI010000004">
    <property type="protein sequence ID" value="MFC3147890.1"/>
    <property type="molecule type" value="Genomic_DNA"/>
</dbReference>
<dbReference type="PANTHER" id="PTHR43328">
    <property type="entry name" value="ACETYLTRANSFERASE-RELATED"/>
    <property type="match status" value="1"/>
</dbReference>
<evidence type="ECO:0000313" key="3">
    <source>
        <dbReference type="Proteomes" id="UP001595556"/>
    </source>
</evidence>
<protein>
    <submittedName>
        <fullName evidence="2">GNAT family N-acetyltransferase</fullName>
        <ecNumber evidence="2">2.3.1.-</ecNumber>
    </submittedName>
</protein>
<sequence length="174" mass="19642">MTIVIRRATQEDAEHFVRINAAHAVYANLLQVPHPGVDRWKKRLAEDTEDKLVLLAELDGEVVGHAGVFCDGGRVRQRHTWRMGIGIAEHAWGKGVGTALMTELMKYADDWAQALRVELHVFTDNTRAIALYRKFGFEIEGTLRGDSFRDGQYVSSHLMARLHPRLVAELARNA</sequence>
<keyword evidence="3" id="KW-1185">Reference proteome</keyword>
<name>A0ABV7H6Y0_9BURK</name>
<dbReference type="RefSeq" id="WP_377303352.1">
    <property type="nucleotide sequence ID" value="NZ_CP180191.1"/>
</dbReference>
<dbReference type="SUPFAM" id="SSF55729">
    <property type="entry name" value="Acyl-CoA N-acyltransferases (Nat)"/>
    <property type="match status" value="1"/>
</dbReference>
<dbReference type="EC" id="2.3.1.-" evidence="2"/>
<dbReference type="PANTHER" id="PTHR43328:SF1">
    <property type="entry name" value="N-ACETYLTRANSFERASE DOMAIN-CONTAINING PROTEIN"/>
    <property type="match status" value="1"/>
</dbReference>
<organism evidence="2 3">
    <name type="scientific">Piscinibacterium candidicorallinum</name>
    <dbReference type="NCBI Taxonomy" id="1793872"/>
    <lineage>
        <taxon>Bacteria</taxon>
        <taxon>Pseudomonadati</taxon>
        <taxon>Pseudomonadota</taxon>
        <taxon>Betaproteobacteria</taxon>
        <taxon>Burkholderiales</taxon>
        <taxon>Piscinibacterium</taxon>
    </lineage>
</organism>
<keyword evidence="2" id="KW-0808">Transferase</keyword>
<dbReference type="InterPro" id="IPR016181">
    <property type="entry name" value="Acyl_CoA_acyltransferase"/>
</dbReference>
<dbReference type="Proteomes" id="UP001595556">
    <property type="component" value="Unassembled WGS sequence"/>
</dbReference>
<dbReference type="Pfam" id="PF00583">
    <property type="entry name" value="Acetyltransf_1"/>
    <property type="match status" value="1"/>
</dbReference>